<proteinExistence type="predicted"/>
<accession>A0A0E9Q8A6</accession>
<reference evidence="1" key="2">
    <citation type="journal article" date="2015" name="Fish Shellfish Immunol.">
        <title>Early steps in the European eel (Anguilla anguilla)-Vibrio vulnificus interaction in the gills: Role of the RtxA13 toxin.</title>
        <authorList>
            <person name="Callol A."/>
            <person name="Pajuelo D."/>
            <person name="Ebbesson L."/>
            <person name="Teles M."/>
            <person name="MacKenzie S."/>
            <person name="Amaro C."/>
        </authorList>
    </citation>
    <scope>NUCLEOTIDE SEQUENCE</scope>
</reference>
<organism evidence="1">
    <name type="scientific">Anguilla anguilla</name>
    <name type="common">European freshwater eel</name>
    <name type="synonym">Muraena anguilla</name>
    <dbReference type="NCBI Taxonomy" id="7936"/>
    <lineage>
        <taxon>Eukaryota</taxon>
        <taxon>Metazoa</taxon>
        <taxon>Chordata</taxon>
        <taxon>Craniata</taxon>
        <taxon>Vertebrata</taxon>
        <taxon>Euteleostomi</taxon>
        <taxon>Actinopterygii</taxon>
        <taxon>Neopterygii</taxon>
        <taxon>Teleostei</taxon>
        <taxon>Anguilliformes</taxon>
        <taxon>Anguillidae</taxon>
        <taxon>Anguilla</taxon>
    </lineage>
</organism>
<dbReference type="AlphaFoldDB" id="A0A0E9Q8A6"/>
<protein>
    <submittedName>
        <fullName evidence="1">Uncharacterized protein</fullName>
    </submittedName>
</protein>
<dbReference type="EMBL" id="GBXM01095598">
    <property type="protein sequence ID" value="JAH12979.1"/>
    <property type="molecule type" value="Transcribed_RNA"/>
</dbReference>
<sequence length="74" mass="8296">MHVCSPWPASVPVEHRDTPGSAEPQAFLFSCSIKAPNDIIGLIYINRHPPGVLVFHHSHRIVHVKFHGKPCLHM</sequence>
<reference evidence="1" key="1">
    <citation type="submission" date="2014-11" db="EMBL/GenBank/DDBJ databases">
        <authorList>
            <person name="Amaro Gonzalez C."/>
        </authorList>
    </citation>
    <scope>NUCLEOTIDE SEQUENCE</scope>
</reference>
<name>A0A0E9Q8A6_ANGAN</name>
<evidence type="ECO:0000313" key="1">
    <source>
        <dbReference type="EMBL" id="JAH12979.1"/>
    </source>
</evidence>